<dbReference type="OrthoDB" id="10261066at2759"/>
<dbReference type="PANTHER" id="PTHR14167">
    <property type="entry name" value="SH3 DOMAIN-CONTAINING"/>
    <property type="match status" value="1"/>
</dbReference>
<dbReference type="Pfam" id="PF14604">
    <property type="entry name" value="SH3_9"/>
    <property type="match status" value="1"/>
</dbReference>
<name>A0A835QPG8_VANPL</name>
<dbReference type="InterPro" id="IPR050384">
    <property type="entry name" value="Endophilin_SH3RF"/>
</dbReference>
<comment type="caution">
    <text evidence="6">The sequence shown here is derived from an EMBL/GenBank/DDBJ whole genome shotgun (WGS) entry which is preliminary data.</text>
</comment>
<organism evidence="6 7">
    <name type="scientific">Vanilla planifolia</name>
    <name type="common">Vanilla</name>
    <dbReference type="NCBI Taxonomy" id="51239"/>
    <lineage>
        <taxon>Eukaryota</taxon>
        <taxon>Viridiplantae</taxon>
        <taxon>Streptophyta</taxon>
        <taxon>Embryophyta</taxon>
        <taxon>Tracheophyta</taxon>
        <taxon>Spermatophyta</taxon>
        <taxon>Magnoliopsida</taxon>
        <taxon>Liliopsida</taxon>
        <taxon>Asparagales</taxon>
        <taxon>Orchidaceae</taxon>
        <taxon>Vanilloideae</taxon>
        <taxon>Vanilleae</taxon>
        <taxon>Vanilla</taxon>
    </lineage>
</organism>
<dbReference type="InterPro" id="IPR001452">
    <property type="entry name" value="SH3_domain"/>
</dbReference>
<proteinExistence type="predicted"/>
<reference evidence="6 7" key="1">
    <citation type="journal article" date="2020" name="Nat. Food">
        <title>A phased Vanilla planifolia genome enables genetic improvement of flavour and production.</title>
        <authorList>
            <person name="Hasing T."/>
            <person name="Tang H."/>
            <person name="Brym M."/>
            <person name="Khazi F."/>
            <person name="Huang T."/>
            <person name="Chambers A.H."/>
        </authorList>
    </citation>
    <scope>NUCLEOTIDE SEQUENCE [LARGE SCALE GENOMIC DNA]</scope>
    <source>
        <tissue evidence="6">Leaf</tissue>
    </source>
</reference>
<dbReference type="SMART" id="SM00326">
    <property type="entry name" value="SH3"/>
    <property type="match status" value="1"/>
</dbReference>
<dbReference type="SUPFAM" id="SSF103657">
    <property type="entry name" value="BAR/IMD domain-like"/>
    <property type="match status" value="1"/>
</dbReference>
<dbReference type="InterPro" id="IPR036028">
    <property type="entry name" value="SH3-like_dom_sf"/>
</dbReference>
<keyword evidence="1 2" id="KW-0728">SH3 domain</keyword>
<protein>
    <recommendedName>
        <fullName evidence="5">SH3 domain-containing protein</fullName>
    </recommendedName>
</protein>
<dbReference type="Proteomes" id="UP000636800">
    <property type="component" value="Chromosome 7"/>
</dbReference>
<evidence type="ECO:0000256" key="4">
    <source>
        <dbReference type="SAM" id="MobiDB-lite"/>
    </source>
</evidence>
<evidence type="ECO:0000256" key="2">
    <source>
        <dbReference type="PROSITE-ProRule" id="PRU00192"/>
    </source>
</evidence>
<feature type="domain" description="SH3" evidence="5">
    <location>
        <begin position="344"/>
        <end position="403"/>
    </location>
</feature>
<dbReference type="InterPro" id="IPR027267">
    <property type="entry name" value="AH/BAR_dom_sf"/>
</dbReference>
<dbReference type="PROSITE" id="PS50002">
    <property type="entry name" value="SH3"/>
    <property type="match status" value="1"/>
</dbReference>
<evidence type="ECO:0000313" key="6">
    <source>
        <dbReference type="EMBL" id="KAG0472547.1"/>
    </source>
</evidence>
<keyword evidence="7" id="KW-1185">Reference proteome</keyword>
<dbReference type="PANTHER" id="PTHR14167:SF30">
    <property type="entry name" value="SH3 DOMAIN-CONTAINING PROTEIN 1"/>
    <property type="match status" value="1"/>
</dbReference>
<evidence type="ECO:0000313" key="7">
    <source>
        <dbReference type="Proteomes" id="UP000636800"/>
    </source>
</evidence>
<evidence type="ECO:0000256" key="1">
    <source>
        <dbReference type="ARBA" id="ARBA00022443"/>
    </source>
</evidence>
<keyword evidence="3" id="KW-0175">Coiled coil</keyword>
<dbReference type="Gene3D" id="1.20.1270.60">
    <property type="entry name" value="Arfaptin homology (AH) domain/BAR domain"/>
    <property type="match status" value="1"/>
</dbReference>
<dbReference type="Gene3D" id="2.30.30.40">
    <property type="entry name" value="SH3 Domains"/>
    <property type="match status" value="1"/>
</dbReference>
<feature type="coiled-coil region" evidence="3">
    <location>
        <begin position="180"/>
        <end position="209"/>
    </location>
</feature>
<sequence>MEAIRKQASRLREQVAKQQQAVLKQFSVRFRHDSALHDQSEQQCHQKLRLLYASTRAAKHLQKNIAKGVEAFISVGSKQLEILRKLGQDCCEYGEQSQTSGYALARASNYFGDTLKLIEKEMESMLRLLGEQVYEPLRVMVISAPLEDARHLTYRYESIRQDAEAQTAEVLKRQMRSKDIANADNTAKLQNAELKLLELRRAASALGREATDAMLSVEAQQQEVTFQRLLAMIDAEISFHQSVTMLLKKLHGQMVQLKQQAEFPSKTSNEAKLHPPELNVDTIAPTSDVDPRSSQSFVSPENGQNANNVKKTNQYVESPENINEQNVDGKVDYVRDVHANDQHGAFYVAEVIHSFDAQTDGELSLSVGDYVVVRQVAANGWSEGESMGKAGWFPSAYIERREKAPASKVIGLLSC</sequence>
<evidence type="ECO:0000256" key="3">
    <source>
        <dbReference type="SAM" id="Coils"/>
    </source>
</evidence>
<dbReference type="AlphaFoldDB" id="A0A835QPG8"/>
<gene>
    <name evidence="6" type="ORF">HPP92_014404</name>
</gene>
<evidence type="ECO:0000259" key="5">
    <source>
        <dbReference type="PROSITE" id="PS50002"/>
    </source>
</evidence>
<feature type="region of interest" description="Disordered" evidence="4">
    <location>
        <begin position="262"/>
        <end position="307"/>
    </location>
</feature>
<dbReference type="SUPFAM" id="SSF50044">
    <property type="entry name" value="SH3-domain"/>
    <property type="match status" value="1"/>
</dbReference>
<feature type="compositionally biased region" description="Polar residues" evidence="4">
    <location>
        <begin position="292"/>
        <end position="307"/>
    </location>
</feature>
<accession>A0A835QPG8</accession>
<dbReference type="EMBL" id="JADCNL010000007">
    <property type="protein sequence ID" value="KAG0472547.1"/>
    <property type="molecule type" value="Genomic_DNA"/>
</dbReference>